<name>A0ABS2QP02_9BACI</name>
<sequence>STGRPSSKELSVEEKLKKAEARIKFLEAENDLLKKLEELERQALMKKSY</sequence>
<dbReference type="Proteomes" id="UP000823486">
    <property type="component" value="Unassembled WGS sequence"/>
</dbReference>
<evidence type="ECO:0000313" key="2">
    <source>
        <dbReference type="EMBL" id="MBM7694895.1"/>
    </source>
</evidence>
<reference evidence="2 3" key="1">
    <citation type="submission" date="2021-01" db="EMBL/GenBank/DDBJ databases">
        <title>Genomic Encyclopedia of Type Strains, Phase IV (KMG-IV): sequencing the most valuable type-strain genomes for metagenomic binning, comparative biology and taxonomic classification.</title>
        <authorList>
            <person name="Goeker M."/>
        </authorList>
    </citation>
    <scope>NUCLEOTIDE SEQUENCE [LARGE SCALE GENOMIC DNA]</scope>
    <source>
        <strain evidence="2 3">DSM 105482</strain>
    </source>
</reference>
<feature type="coiled-coil region" evidence="1">
    <location>
        <begin position="9"/>
        <end position="46"/>
    </location>
</feature>
<dbReference type="EMBL" id="JAFBFI010000049">
    <property type="protein sequence ID" value="MBM7694895.1"/>
    <property type="molecule type" value="Genomic_DNA"/>
</dbReference>
<proteinExistence type="predicted"/>
<gene>
    <name evidence="2" type="ORF">JOC77_004387</name>
</gene>
<organism evidence="2 3">
    <name type="scientific">Peribacillus deserti</name>
    <dbReference type="NCBI Taxonomy" id="673318"/>
    <lineage>
        <taxon>Bacteria</taxon>
        <taxon>Bacillati</taxon>
        <taxon>Bacillota</taxon>
        <taxon>Bacilli</taxon>
        <taxon>Bacillales</taxon>
        <taxon>Bacillaceae</taxon>
        <taxon>Peribacillus</taxon>
    </lineage>
</organism>
<comment type="caution">
    <text evidence="2">The sequence shown here is derived from an EMBL/GenBank/DDBJ whole genome shotgun (WGS) entry which is preliminary data.</text>
</comment>
<keyword evidence="1" id="KW-0175">Coiled coil</keyword>
<evidence type="ECO:0008006" key="4">
    <source>
        <dbReference type="Google" id="ProtNLM"/>
    </source>
</evidence>
<feature type="non-terminal residue" evidence="2">
    <location>
        <position position="1"/>
    </location>
</feature>
<evidence type="ECO:0000313" key="3">
    <source>
        <dbReference type="Proteomes" id="UP000823486"/>
    </source>
</evidence>
<protein>
    <recommendedName>
        <fullName evidence="4">Transposase</fullName>
    </recommendedName>
</protein>
<keyword evidence="3" id="KW-1185">Reference proteome</keyword>
<evidence type="ECO:0000256" key="1">
    <source>
        <dbReference type="SAM" id="Coils"/>
    </source>
</evidence>
<accession>A0ABS2QP02</accession>